<evidence type="ECO:0000256" key="3">
    <source>
        <dbReference type="ARBA" id="ARBA00022692"/>
    </source>
</evidence>
<comment type="subcellular location">
    <subcellularLocation>
        <location evidence="6">Cell membrane</location>
        <topology evidence="6">Multi-pass membrane protein</topology>
    </subcellularLocation>
    <subcellularLocation>
        <location evidence="1">Membrane</location>
    </subcellularLocation>
</comment>
<keyword evidence="4 6" id="KW-1133">Transmembrane helix</keyword>
<keyword evidence="5 6" id="KW-0472">Membrane</keyword>
<evidence type="ECO:0000313" key="8">
    <source>
        <dbReference type="Proteomes" id="UP001321700"/>
    </source>
</evidence>
<keyword evidence="6" id="KW-1003">Cell membrane</keyword>
<dbReference type="Proteomes" id="UP001321700">
    <property type="component" value="Unassembled WGS sequence"/>
</dbReference>
<evidence type="ECO:0000256" key="6">
    <source>
        <dbReference type="RuleBase" id="RU363076"/>
    </source>
</evidence>
<protein>
    <recommendedName>
        <fullName evidence="6">SURF1-like protein</fullName>
    </recommendedName>
</protein>
<comment type="caution">
    <text evidence="7">The sequence shown here is derived from an EMBL/GenBank/DDBJ whole genome shotgun (WGS) entry which is preliminary data.</text>
</comment>
<evidence type="ECO:0000256" key="5">
    <source>
        <dbReference type="ARBA" id="ARBA00023136"/>
    </source>
</evidence>
<dbReference type="PANTHER" id="PTHR23427">
    <property type="entry name" value="SURFEIT LOCUS PROTEIN"/>
    <property type="match status" value="1"/>
</dbReference>
<organism evidence="7 8">
    <name type="scientific">Rhodoferax potami</name>
    <dbReference type="NCBI Taxonomy" id="3068338"/>
    <lineage>
        <taxon>Bacteria</taxon>
        <taxon>Pseudomonadati</taxon>
        <taxon>Pseudomonadota</taxon>
        <taxon>Betaproteobacteria</taxon>
        <taxon>Burkholderiales</taxon>
        <taxon>Comamonadaceae</taxon>
        <taxon>Rhodoferax</taxon>
    </lineage>
</organism>
<keyword evidence="3 6" id="KW-0812">Transmembrane</keyword>
<dbReference type="PANTHER" id="PTHR23427:SF2">
    <property type="entry name" value="SURFEIT LOCUS PROTEIN 1"/>
    <property type="match status" value="1"/>
</dbReference>
<dbReference type="CDD" id="cd06662">
    <property type="entry name" value="SURF1"/>
    <property type="match status" value="1"/>
</dbReference>
<proteinExistence type="inferred from homology"/>
<evidence type="ECO:0000313" key="7">
    <source>
        <dbReference type="EMBL" id="MDT7519511.1"/>
    </source>
</evidence>
<keyword evidence="8" id="KW-1185">Reference proteome</keyword>
<dbReference type="RefSeq" id="WP_313875187.1">
    <property type="nucleotide sequence ID" value="NZ_JAVBIK010000001.1"/>
</dbReference>
<dbReference type="InterPro" id="IPR002994">
    <property type="entry name" value="Surf1/Shy1"/>
</dbReference>
<evidence type="ECO:0000256" key="2">
    <source>
        <dbReference type="ARBA" id="ARBA00007165"/>
    </source>
</evidence>
<reference evidence="7 8" key="1">
    <citation type="submission" date="2023-08" db="EMBL/GenBank/DDBJ databases">
        <title>Rhodoferax potami sp. nov. and Rhodoferax mekongensis sp. nov., isolated from the Mekong River in Thailand.</title>
        <authorList>
            <person name="Kitikhun S."/>
            <person name="Charoenyingcharoen P."/>
            <person name="Siriarchawattana P."/>
            <person name="Likhitrattanapisal S."/>
            <person name="Nilsakha T."/>
            <person name="Chanpet A."/>
            <person name="Rattanawaree P."/>
            <person name="Ingsriswang S."/>
        </authorList>
    </citation>
    <scope>NUCLEOTIDE SEQUENCE [LARGE SCALE GENOMIC DNA]</scope>
    <source>
        <strain evidence="7 8">TBRC 17660</strain>
    </source>
</reference>
<evidence type="ECO:0000256" key="4">
    <source>
        <dbReference type="ARBA" id="ARBA00022989"/>
    </source>
</evidence>
<dbReference type="PROSITE" id="PS50895">
    <property type="entry name" value="SURF1"/>
    <property type="match status" value="1"/>
</dbReference>
<feature type="transmembrane region" description="Helical" evidence="6">
    <location>
        <begin position="146"/>
        <end position="164"/>
    </location>
</feature>
<dbReference type="Pfam" id="PF02104">
    <property type="entry name" value="SURF1"/>
    <property type="match status" value="1"/>
</dbReference>
<comment type="caution">
    <text evidence="6">Lacks conserved residue(s) required for the propagation of feature annotation.</text>
</comment>
<sequence length="180" mass="20198">MHRSVQLRGQWIADRTVFLDNRQMNAKVGFYVLTPLRIQNTDTVVMVQRGWVLRNFVDRSQLPVVESPVGSVDVTGRIALPPSKLYEMGDPSVGAIRQNLDLPKFRLETGLALATHVTVVQTGAASEGLLRDWPVVNAGVEKHHGYAAQWFALTALIVGLFAWFQLRRRTSLPKDPDFHV</sequence>
<dbReference type="EMBL" id="JAVBIK010000001">
    <property type="protein sequence ID" value="MDT7519511.1"/>
    <property type="molecule type" value="Genomic_DNA"/>
</dbReference>
<gene>
    <name evidence="7" type="ORF">RAE19_12460</name>
</gene>
<comment type="similarity">
    <text evidence="2 6">Belongs to the SURF1 family.</text>
</comment>
<accession>A0ABU3KP39</accession>
<evidence type="ECO:0000256" key="1">
    <source>
        <dbReference type="ARBA" id="ARBA00004370"/>
    </source>
</evidence>
<dbReference type="InterPro" id="IPR045214">
    <property type="entry name" value="Surf1/Surf4"/>
</dbReference>
<name>A0ABU3KP39_9BURK</name>